<evidence type="ECO:0000259" key="1">
    <source>
        <dbReference type="PROSITE" id="PS50206"/>
    </source>
</evidence>
<dbReference type="PROSITE" id="PS50206">
    <property type="entry name" value="RHODANESE_3"/>
    <property type="match status" value="1"/>
</dbReference>
<protein>
    <submittedName>
        <fullName evidence="2">Rhodanese-like protein</fullName>
    </submittedName>
</protein>
<dbReference type="SUPFAM" id="SSF52821">
    <property type="entry name" value="Rhodanese/Cell cycle control phosphatase"/>
    <property type="match status" value="1"/>
</dbReference>
<feature type="domain" description="Rhodanese" evidence="1">
    <location>
        <begin position="21"/>
        <end position="101"/>
    </location>
</feature>
<comment type="caution">
    <text evidence="2">The sequence shown here is derived from an EMBL/GenBank/DDBJ whole genome shotgun (WGS) entry which is preliminary data.</text>
</comment>
<dbReference type="CDD" id="cd00158">
    <property type="entry name" value="RHOD"/>
    <property type="match status" value="1"/>
</dbReference>
<gene>
    <name evidence="2" type="ORF">HMPREF9498_00585</name>
</gene>
<dbReference type="SMART" id="SM00450">
    <property type="entry name" value="RHOD"/>
    <property type="match status" value="1"/>
</dbReference>
<dbReference type="HOGENOM" id="CLU_089574_13_2_9"/>
<dbReference type="InterPro" id="IPR050229">
    <property type="entry name" value="GlpE_sulfurtransferase"/>
</dbReference>
<dbReference type="AlphaFoldDB" id="A0A125W912"/>
<dbReference type="Gene3D" id="3.40.250.10">
    <property type="entry name" value="Rhodanese-like domain"/>
    <property type="match status" value="1"/>
</dbReference>
<dbReference type="PANTHER" id="PTHR43031">
    <property type="entry name" value="FAD-DEPENDENT OXIDOREDUCTASE"/>
    <property type="match status" value="1"/>
</dbReference>
<reference evidence="2 3" key="1">
    <citation type="submission" date="2010-07" db="EMBL/GenBank/DDBJ databases">
        <authorList>
            <person name="Sid Ahmed O."/>
        </authorList>
    </citation>
    <scope>NUCLEOTIDE SEQUENCE [LARGE SCALE GENOMIC DNA]</scope>
    <source>
        <strain evidence="2 3">TX4248</strain>
    </source>
</reference>
<dbReference type="InterPro" id="IPR001763">
    <property type="entry name" value="Rhodanese-like_dom"/>
</dbReference>
<dbReference type="InterPro" id="IPR036873">
    <property type="entry name" value="Rhodanese-like_dom_sf"/>
</dbReference>
<proteinExistence type="predicted"/>
<accession>A0A125W912</accession>
<evidence type="ECO:0000313" key="2">
    <source>
        <dbReference type="EMBL" id="EFM83791.1"/>
    </source>
</evidence>
<organism evidence="2 3">
    <name type="scientific">Enterococcus faecalis TX4248</name>
    <dbReference type="NCBI Taxonomy" id="749495"/>
    <lineage>
        <taxon>Bacteria</taxon>
        <taxon>Bacillati</taxon>
        <taxon>Bacillota</taxon>
        <taxon>Bacilli</taxon>
        <taxon>Lactobacillales</taxon>
        <taxon>Enterococcaceae</taxon>
        <taxon>Enterococcus</taxon>
    </lineage>
</organism>
<name>A0A125W912_ENTFL</name>
<dbReference type="GeneID" id="60894893"/>
<dbReference type="PANTHER" id="PTHR43031:SF17">
    <property type="entry name" value="SULFURTRANSFERASE YTWF-RELATED"/>
    <property type="match status" value="1"/>
</dbReference>
<sequence length="104" mass="11645">MLFQLFKKTPSISTKELQSRLSKEITLLDVRTPSEYRAGHIPQAINVPLNKIPAYNKSANEVYVICQSGMRSKNAAKILARKNYHVINVRGGMSQWSGQIKGGK</sequence>
<dbReference type="Pfam" id="PF00581">
    <property type="entry name" value="Rhodanese"/>
    <property type="match status" value="1"/>
</dbReference>
<evidence type="ECO:0000313" key="3">
    <source>
        <dbReference type="Proteomes" id="UP000004846"/>
    </source>
</evidence>
<dbReference type="RefSeq" id="WP_002365287.1">
    <property type="nucleotide sequence ID" value="NZ_GL454421.1"/>
</dbReference>
<dbReference type="EMBL" id="AEBR01000015">
    <property type="protein sequence ID" value="EFM83791.1"/>
    <property type="molecule type" value="Genomic_DNA"/>
</dbReference>
<dbReference type="Proteomes" id="UP000004846">
    <property type="component" value="Unassembled WGS sequence"/>
</dbReference>